<keyword evidence="4" id="KW-1185">Reference proteome</keyword>
<evidence type="ECO:0000259" key="2">
    <source>
        <dbReference type="Pfam" id="PF14389"/>
    </source>
</evidence>
<evidence type="ECO:0000313" key="4">
    <source>
        <dbReference type="Proteomes" id="UP000326939"/>
    </source>
</evidence>
<dbReference type="Pfam" id="PF14389">
    <property type="entry name" value="Lzipper-MIP1"/>
    <property type="match status" value="1"/>
</dbReference>
<protein>
    <recommendedName>
        <fullName evidence="5">DUF547 domain-containing protein</fullName>
    </recommendedName>
</protein>
<sequence length="674" mass="76991">MDHVLGSVLFIDSDPFQRKLDVAKQEPNSIFEDFRHLKSKKMGQLEDCVEVKKRQFPNTEVQNSLKQEVDIYLDFFLVSSFQGRLSRCFALSVLLPIACLYQKLGQSAEEAMNTCNLYNSPNATIFSPIASCFLMQILDLQDRLQDQVLVRRALEKALTSRSFSHDIMTDKSIPKPAKDLMKEIAVLELEVVYMERYLLSLYRKTLDHQVSSLSTKDEMEDERFKMSSDAHRGMFPAVPRNDIVSVKDNSSDNASHITSLTKECNGSWGLEKMLDSSIHQCPSSISQRSIGTYPPTRSIARAIDSYHSLPLSMLEQAWNDTSNAITLADHLGTSTHYDVLETPNWLSEEMIRRISAIYCELADPPLINLDYASSPISVSSSPNEFPSQGHGDIWSPQYGNFSSFNSSLDPFHIGASKEFSGPYCSMVKVQRICRDSQKLRDIQHKLQDFRSLVSRLEGVNPRKMKHEEKLAFWINVHNALVMHAYLVYGIPQNNMKRMSLILKAAYNVGGHTVNVDMIQSSILGCQLFRPGQWLWQLFSSKTKFKVGDGRKAYSIDHPEPRLYFALCAGSYSDPAVRLYTPKRVFEDLEAAKEEYIQSTIIVHKEKKLHIPKIVDSFAKDLELCPAGVVEMIEHLLPNGLRKRIQQCRYRKYGKNIEWIPYNFAFRYLLSKELA</sequence>
<evidence type="ECO:0000259" key="1">
    <source>
        <dbReference type="Pfam" id="PF04784"/>
    </source>
</evidence>
<dbReference type="InterPro" id="IPR025757">
    <property type="entry name" value="MIP1_Leuzipper"/>
</dbReference>
<dbReference type="InterPro" id="IPR006869">
    <property type="entry name" value="DUF547"/>
</dbReference>
<dbReference type="Proteomes" id="UP000326939">
    <property type="component" value="Chromosome 9"/>
</dbReference>
<evidence type="ECO:0008006" key="5">
    <source>
        <dbReference type="Google" id="ProtNLM"/>
    </source>
</evidence>
<gene>
    <name evidence="3" type="ORF">DKX38_014370</name>
</gene>
<dbReference type="Pfam" id="PF04784">
    <property type="entry name" value="DUF547"/>
    <property type="match status" value="1"/>
</dbReference>
<accession>A0A5N5LHH2</accession>
<dbReference type="PANTHER" id="PTHR23054">
    <property type="entry name" value="TERNARY COMPLEX FACTOR MIP1, LEUCINE-ZIPPER-RELATED"/>
    <property type="match status" value="1"/>
</dbReference>
<evidence type="ECO:0000313" key="3">
    <source>
        <dbReference type="EMBL" id="KAB5541396.1"/>
    </source>
</evidence>
<feature type="domain" description="Ternary complex factor MIP1 leucine-zipper" evidence="2">
    <location>
        <begin position="136"/>
        <end position="206"/>
    </location>
</feature>
<dbReference type="AlphaFoldDB" id="A0A5N5LHH2"/>
<dbReference type="EMBL" id="VDCV01000009">
    <property type="protein sequence ID" value="KAB5541396.1"/>
    <property type="molecule type" value="Genomic_DNA"/>
</dbReference>
<dbReference type="PANTHER" id="PTHR23054:SF20">
    <property type="entry name" value="DUF547 DOMAIN-CONTAINING PROTEIN"/>
    <property type="match status" value="1"/>
</dbReference>
<reference evidence="4" key="1">
    <citation type="journal article" date="2019" name="Gigascience">
        <title>De novo genome assembly of the endangered Acer yangbiense, a plant species with extremely small populations endemic to Yunnan Province, China.</title>
        <authorList>
            <person name="Yang J."/>
            <person name="Wariss H.M."/>
            <person name="Tao L."/>
            <person name="Zhang R."/>
            <person name="Yun Q."/>
            <person name="Hollingsworth P."/>
            <person name="Dao Z."/>
            <person name="Luo G."/>
            <person name="Guo H."/>
            <person name="Ma Y."/>
            <person name="Sun W."/>
        </authorList>
    </citation>
    <scope>NUCLEOTIDE SEQUENCE [LARGE SCALE GENOMIC DNA]</scope>
    <source>
        <strain evidence="4">cv. br00</strain>
    </source>
</reference>
<organism evidence="3 4">
    <name type="scientific">Salix brachista</name>
    <dbReference type="NCBI Taxonomy" id="2182728"/>
    <lineage>
        <taxon>Eukaryota</taxon>
        <taxon>Viridiplantae</taxon>
        <taxon>Streptophyta</taxon>
        <taxon>Embryophyta</taxon>
        <taxon>Tracheophyta</taxon>
        <taxon>Spermatophyta</taxon>
        <taxon>Magnoliopsida</taxon>
        <taxon>eudicotyledons</taxon>
        <taxon>Gunneridae</taxon>
        <taxon>Pentapetalae</taxon>
        <taxon>rosids</taxon>
        <taxon>fabids</taxon>
        <taxon>Malpighiales</taxon>
        <taxon>Salicaceae</taxon>
        <taxon>Saliceae</taxon>
        <taxon>Salix</taxon>
    </lineage>
</organism>
<name>A0A5N5LHH2_9ROSI</name>
<feature type="domain" description="DUF547" evidence="1">
    <location>
        <begin position="462"/>
        <end position="596"/>
    </location>
</feature>
<proteinExistence type="predicted"/>
<comment type="caution">
    <text evidence="3">The sequence shown here is derived from an EMBL/GenBank/DDBJ whole genome shotgun (WGS) entry which is preliminary data.</text>
</comment>